<dbReference type="HOGENOM" id="CLU_082183_1_0_1"/>
<dbReference type="AlphaFoldDB" id="A0A0A1THQ8"/>
<keyword evidence="2" id="KW-1185">Reference proteome</keyword>
<evidence type="ECO:0000313" key="2">
    <source>
        <dbReference type="Proteomes" id="UP000039046"/>
    </source>
</evidence>
<gene>
    <name evidence="1" type="ORF">VHEMI05873</name>
</gene>
<organism evidence="1 2">
    <name type="scientific">[Torrubiella] hemipterigena</name>
    <dbReference type="NCBI Taxonomy" id="1531966"/>
    <lineage>
        <taxon>Eukaryota</taxon>
        <taxon>Fungi</taxon>
        <taxon>Dikarya</taxon>
        <taxon>Ascomycota</taxon>
        <taxon>Pezizomycotina</taxon>
        <taxon>Sordariomycetes</taxon>
        <taxon>Hypocreomycetidae</taxon>
        <taxon>Hypocreales</taxon>
        <taxon>Clavicipitaceae</taxon>
        <taxon>Clavicipitaceae incertae sedis</taxon>
        <taxon>'Torrubiella' clade</taxon>
    </lineage>
</organism>
<evidence type="ECO:0000313" key="1">
    <source>
        <dbReference type="EMBL" id="CEJ90065.1"/>
    </source>
</evidence>
<proteinExistence type="predicted"/>
<dbReference type="Proteomes" id="UP000039046">
    <property type="component" value="Unassembled WGS sequence"/>
</dbReference>
<name>A0A0A1THQ8_9HYPO</name>
<dbReference type="OrthoDB" id="3880401at2759"/>
<protein>
    <submittedName>
        <fullName evidence="1">Uncharacterized protein</fullName>
    </submittedName>
</protein>
<reference evidence="1 2" key="1">
    <citation type="journal article" date="2015" name="Genome Announc.">
        <title>Draft Genome Sequence and Gene Annotation of the Entomopathogenic Fungus Verticillium hemipterigenum.</title>
        <authorList>
            <person name="Horn F."/>
            <person name="Habel A."/>
            <person name="Scharf D.H."/>
            <person name="Dworschak J."/>
            <person name="Brakhage A.A."/>
            <person name="Guthke R."/>
            <person name="Hertweck C."/>
            <person name="Linde J."/>
        </authorList>
    </citation>
    <scope>NUCLEOTIDE SEQUENCE [LARGE SCALE GENOMIC DNA]</scope>
</reference>
<accession>A0A0A1THQ8</accession>
<sequence length="239" mass="26342">MLSTGAVATGEQSLVPENLFHTLLTASKDSIDSQRLDSRTTFPLASHATLDAAKSFALKALPLLGYSHMDFDAYEERVSDEDNEETGAFFQDGIIVHAQRSGAHDFLIGIVTTPNNEKLQAKTDGSGELQLPLGTNHLHYVLQTRIDYNTDRAGAFQETVIEGTYVRRSDALAASKKCLISDEVGKKDFVLYEEQDKSENGEEWAYGEDVLVHAVSESGENFKITVATPLLAHQRHKKN</sequence>
<dbReference type="EMBL" id="CDHN01000003">
    <property type="protein sequence ID" value="CEJ90065.1"/>
    <property type="molecule type" value="Genomic_DNA"/>
</dbReference>